<evidence type="ECO:0000256" key="4">
    <source>
        <dbReference type="ARBA" id="ARBA00023242"/>
    </source>
</evidence>
<comment type="similarity">
    <text evidence="2">Belongs to the NOP16 family.</text>
</comment>
<dbReference type="EMBL" id="HBHT01005884">
    <property type="protein sequence ID" value="CAD9947806.1"/>
    <property type="molecule type" value="Transcribed_RNA"/>
</dbReference>
<protein>
    <recommendedName>
        <fullName evidence="3">Nucleolar protein 16</fullName>
    </recommendedName>
</protein>
<proteinExistence type="inferred from homology"/>
<keyword evidence="4" id="KW-0539">Nucleus</keyword>
<sequence length="180" mass="20806">MVGHGRDRKRRAGRIGKVKLKTYRTWKRWDPNPKFTDKRIKKNWDTNISPSANLVKMGLVALPNDLNNSRGSSTKVTVTQSTPIELFDIPESDRPSLRSRYPLDEEEEKYIAKCMKKHGDNYLKMFRDTKTNDMQHTEQVLRKLGSRYLLLSPQQRRVEVPENVKPLLPGGAAAAEEEEE</sequence>
<feature type="region of interest" description="Disordered" evidence="5">
    <location>
        <begin position="161"/>
        <end position="180"/>
    </location>
</feature>
<evidence type="ECO:0000256" key="1">
    <source>
        <dbReference type="ARBA" id="ARBA00004604"/>
    </source>
</evidence>
<evidence type="ECO:0000256" key="5">
    <source>
        <dbReference type="SAM" id="MobiDB-lite"/>
    </source>
</evidence>
<comment type="subcellular location">
    <subcellularLocation>
        <location evidence="1">Nucleus</location>
        <location evidence="1">Nucleolus</location>
    </subcellularLocation>
</comment>
<gene>
    <name evidence="6" type="ORF">APAL1065_LOCUS3890</name>
</gene>
<name>A0A7S2VEB0_9STRA</name>
<dbReference type="Pfam" id="PF09420">
    <property type="entry name" value="Nop16"/>
    <property type="match status" value="1"/>
</dbReference>
<organism evidence="6">
    <name type="scientific">Entomoneis paludosa</name>
    <dbReference type="NCBI Taxonomy" id="265537"/>
    <lineage>
        <taxon>Eukaryota</taxon>
        <taxon>Sar</taxon>
        <taxon>Stramenopiles</taxon>
        <taxon>Ochrophyta</taxon>
        <taxon>Bacillariophyta</taxon>
        <taxon>Bacillariophyceae</taxon>
        <taxon>Bacillariophycidae</taxon>
        <taxon>Entomoneidaceae</taxon>
        <taxon>Entomoneis</taxon>
    </lineage>
</organism>
<accession>A0A7S2VEB0</accession>
<dbReference type="PANTHER" id="PTHR13243">
    <property type="entry name" value="HSPC111 PROTEIN-RELATED"/>
    <property type="match status" value="1"/>
</dbReference>
<dbReference type="AlphaFoldDB" id="A0A7S2VEB0"/>
<dbReference type="GO" id="GO:0005730">
    <property type="term" value="C:nucleolus"/>
    <property type="evidence" value="ECO:0007669"/>
    <property type="project" value="UniProtKB-SubCell"/>
</dbReference>
<dbReference type="PANTHER" id="PTHR13243:SF1">
    <property type="entry name" value="NUCLEOLAR PROTEIN 16"/>
    <property type="match status" value="1"/>
</dbReference>
<evidence type="ECO:0000256" key="2">
    <source>
        <dbReference type="ARBA" id="ARBA00008479"/>
    </source>
</evidence>
<reference evidence="6" key="1">
    <citation type="submission" date="2021-01" db="EMBL/GenBank/DDBJ databases">
        <authorList>
            <person name="Corre E."/>
            <person name="Pelletier E."/>
            <person name="Niang G."/>
            <person name="Scheremetjew M."/>
            <person name="Finn R."/>
            <person name="Kale V."/>
            <person name="Holt S."/>
            <person name="Cochrane G."/>
            <person name="Meng A."/>
            <person name="Brown T."/>
            <person name="Cohen L."/>
        </authorList>
    </citation>
    <scope>NUCLEOTIDE SEQUENCE</scope>
    <source>
        <strain evidence="6">CCMP125</strain>
    </source>
</reference>
<evidence type="ECO:0000256" key="3">
    <source>
        <dbReference type="ARBA" id="ARBA00015522"/>
    </source>
</evidence>
<dbReference type="GO" id="GO:0042273">
    <property type="term" value="P:ribosomal large subunit biogenesis"/>
    <property type="evidence" value="ECO:0007669"/>
    <property type="project" value="TreeGrafter"/>
</dbReference>
<dbReference type="InterPro" id="IPR019002">
    <property type="entry name" value="Ribosome_biogenesis_Nop16"/>
</dbReference>
<evidence type="ECO:0000313" key="6">
    <source>
        <dbReference type="EMBL" id="CAD9947806.1"/>
    </source>
</evidence>